<reference evidence="3" key="2">
    <citation type="submission" date="2020-05" db="UniProtKB">
        <authorList>
            <consortium name="EnsemblMetazoa"/>
        </authorList>
    </citation>
    <scope>IDENTIFICATION</scope>
    <source>
        <strain evidence="3">IAEA</strain>
    </source>
</reference>
<feature type="region of interest" description="Disordered" evidence="1">
    <location>
        <begin position="232"/>
        <end position="267"/>
    </location>
</feature>
<dbReference type="AlphaFoldDB" id="A0A1A9WC47"/>
<evidence type="ECO:0000256" key="1">
    <source>
        <dbReference type="SAM" id="MobiDB-lite"/>
    </source>
</evidence>
<dbReference type="EnsemblMetazoa" id="GBRI014064-RA">
    <property type="protein sequence ID" value="GBRI014064-PA"/>
    <property type="gene ID" value="GBRI014064"/>
</dbReference>
<dbReference type="Proteomes" id="UP000091820">
    <property type="component" value="Unassembled WGS sequence"/>
</dbReference>
<evidence type="ECO:0000256" key="2">
    <source>
        <dbReference type="SAM" id="SignalP"/>
    </source>
</evidence>
<protein>
    <submittedName>
        <fullName evidence="3">Uncharacterized protein</fullName>
    </submittedName>
</protein>
<evidence type="ECO:0000313" key="4">
    <source>
        <dbReference type="Proteomes" id="UP000091820"/>
    </source>
</evidence>
<feature type="chain" id="PRO_5008400216" evidence="2">
    <location>
        <begin position="24"/>
        <end position="267"/>
    </location>
</feature>
<feature type="compositionally biased region" description="Basic and acidic residues" evidence="1">
    <location>
        <begin position="254"/>
        <end position="267"/>
    </location>
</feature>
<evidence type="ECO:0000313" key="3">
    <source>
        <dbReference type="EnsemblMetazoa" id="GBRI014064-PA"/>
    </source>
</evidence>
<feature type="signal peptide" evidence="2">
    <location>
        <begin position="1"/>
        <end position="23"/>
    </location>
</feature>
<feature type="compositionally biased region" description="Low complexity" evidence="1">
    <location>
        <begin position="235"/>
        <end position="251"/>
    </location>
</feature>
<name>A0A1A9WC47_9MUSC</name>
<organism evidence="3 4">
    <name type="scientific">Glossina brevipalpis</name>
    <dbReference type="NCBI Taxonomy" id="37001"/>
    <lineage>
        <taxon>Eukaryota</taxon>
        <taxon>Metazoa</taxon>
        <taxon>Ecdysozoa</taxon>
        <taxon>Arthropoda</taxon>
        <taxon>Hexapoda</taxon>
        <taxon>Insecta</taxon>
        <taxon>Pterygota</taxon>
        <taxon>Neoptera</taxon>
        <taxon>Endopterygota</taxon>
        <taxon>Diptera</taxon>
        <taxon>Brachycera</taxon>
        <taxon>Muscomorpha</taxon>
        <taxon>Hippoboscoidea</taxon>
        <taxon>Glossinidae</taxon>
        <taxon>Glossina</taxon>
    </lineage>
</organism>
<sequence>MSHIKKLIIILAGLSCLMNEILSACVCNKEGSDYCLNCSEGKVITPKHPLTNEPSEVNLSPIGDKCWCSKQTVEPVALGETCPKHKTTTCNCESSDSGHFVDSSIYSKTFSTNIQDNSPSADPISVNLARKAGQAIAVPEAKLSYGFIQKPIEALPRTYYSTIQEENLFAHKNDVITLHKSLPIAVERESNDYLDMDDEEDDVTIDGTKNLRLTYKDLGYVTERFPNPKFRKVISSSPSSSSAHDSSYYQSKGNKKDNIYELDTYQK</sequence>
<dbReference type="VEuPathDB" id="VectorBase:GBRI014064"/>
<accession>A0A1A9WC47</accession>
<proteinExistence type="predicted"/>
<reference evidence="4" key="1">
    <citation type="submission" date="2014-03" db="EMBL/GenBank/DDBJ databases">
        <authorList>
            <person name="Aksoy S."/>
            <person name="Warren W."/>
            <person name="Wilson R.K."/>
        </authorList>
    </citation>
    <scope>NUCLEOTIDE SEQUENCE [LARGE SCALE GENOMIC DNA]</scope>
    <source>
        <strain evidence="4">IAEA</strain>
    </source>
</reference>
<keyword evidence="2" id="KW-0732">Signal</keyword>
<dbReference type="STRING" id="37001.A0A1A9WC47"/>
<keyword evidence="4" id="KW-1185">Reference proteome</keyword>